<protein>
    <submittedName>
        <fullName evidence="1">Uncharacterized protein</fullName>
    </submittedName>
</protein>
<accession>A0ABM7YCM0</accession>
<proteinExistence type="predicted"/>
<reference evidence="1 2" key="1">
    <citation type="submission" date="2022-04" db="EMBL/GenBank/DDBJ databases">
        <title>Complete genome of Methanothermobacter tenebrarum strain RMAS.</title>
        <authorList>
            <person name="Nakamura K."/>
            <person name="Oshima K."/>
            <person name="Hattori M."/>
            <person name="Kamagata Y."/>
            <person name="Takamizawa K."/>
        </authorList>
    </citation>
    <scope>NUCLEOTIDE SEQUENCE [LARGE SCALE GENOMIC DNA]</scope>
    <source>
        <strain evidence="1 2">RMAS</strain>
    </source>
</reference>
<sequence>MNTFIKLEESEARMKIIIPRRQRHAHTSSVALICLAPHCGYALASALSIQPHSLYGFRGHEPSSFLGFLQVHLDSP</sequence>
<keyword evidence="2" id="KW-1185">Reference proteome</keyword>
<name>A0ABM7YCM0_9EURY</name>
<dbReference type="EMBL" id="AP025698">
    <property type="protein sequence ID" value="BDH78978.1"/>
    <property type="molecule type" value="Genomic_DNA"/>
</dbReference>
<dbReference type="Proteomes" id="UP000831817">
    <property type="component" value="Chromosome"/>
</dbReference>
<evidence type="ECO:0000313" key="1">
    <source>
        <dbReference type="EMBL" id="BDH78978.1"/>
    </source>
</evidence>
<organism evidence="1 2">
    <name type="scientific">Methanothermobacter tenebrarum</name>
    <dbReference type="NCBI Taxonomy" id="680118"/>
    <lineage>
        <taxon>Archaea</taxon>
        <taxon>Methanobacteriati</taxon>
        <taxon>Methanobacteriota</taxon>
        <taxon>Methanomada group</taxon>
        <taxon>Methanobacteria</taxon>
        <taxon>Methanobacteriales</taxon>
        <taxon>Methanobacteriaceae</taxon>
        <taxon>Methanothermobacter</taxon>
    </lineage>
</organism>
<evidence type="ECO:0000313" key="2">
    <source>
        <dbReference type="Proteomes" id="UP000831817"/>
    </source>
</evidence>
<gene>
    <name evidence="1" type="ORF">MTTB_03570</name>
</gene>